<protein>
    <submittedName>
        <fullName evidence="3">Glyoxalase/bleomycin resistance protein/dioxygenase</fullName>
    </submittedName>
</protein>
<dbReference type="PROSITE" id="PS00934">
    <property type="entry name" value="GLYOXALASE_I_1"/>
    <property type="match status" value="1"/>
</dbReference>
<dbReference type="Proteomes" id="UP000003922">
    <property type="component" value="Unassembled WGS sequence"/>
</dbReference>
<evidence type="ECO:0000313" key="4">
    <source>
        <dbReference type="Proteomes" id="UP000003922"/>
    </source>
</evidence>
<dbReference type="GO" id="GO:0004462">
    <property type="term" value="F:lactoylglutathione lyase activity"/>
    <property type="evidence" value="ECO:0007669"/>
    <property type="project" value="InterPro"/>
</dbReference>
<dbReference type="PANTHER" id="PTHR36113:SF1">
    <property type="entry name" value="GLYOXALASE_BLEOMYCIN RESISTANCE PROTEIN_DIOXYGENASE"/>
    <property type="match status" value="1"/>
</dbReference>
<dbReference type="GO" id="GO:0051213">
    <property type="term" value="F:dioxygenase activity"/>
    <property type="evidence" value="ECO:0007669"/>
    <property type="project" value="UniProtKB-KW"/>
</dbReference>
<dbReference type="InterPro" id="IPR029068">
    <property type="entry name" value="Glyas_Bleomycin-R_OHBP_Dase"/>
</dbReference>
<evidence type="ECO:0000256" key="1">
    <source>
        <dbReference type="ARBA" id="ARBA00022723"/>
    </source>
</evidence>
<dbReference type="Gene3D" id="3.10.180.10">
    <property type="entry name" value="2,3-Dihydroxybiphenyl 1,2-Dioxygenase, domain 1"/>
    <property type="match status" value="1"/>
</dbReference>
<dbReference type="InterPro" id="IPR004360">
    <property type="entry name" value="Glyas_Fos-R_dOase_dom"/>
</dbReference>
<dbReference type="PROSITE" id="PS51819">
    <property type="entry name" value="VOC"/>
    <property type="match status" value="1"/>
</dbReference>
<reference evidence="3" key="3">
    <citation type="submission" date="2016-12" db="EMBL/GenBank/DDBJ databases">
        <title>Annotation of the draft genome assembly of Crocosphaera watsonii WH 8501.</title>
        <authorList>
            <consortium name="US DOE Joint Genome Institute (JGI-ORNL)"/>
            <person name="Larimer F."/>
            <person name="Land M."/>
        </authorList>
    </citation>
    <scope>NUCLEOTIDE SEQUENCE</scope>
    <source>
        <strain evidence="3">WH 8501</strain>
    </source>
</reference>
<dbReference type="InterPro" id="IPR051332">
    <property type="entry name" value="Fosfomycin_Res_Enzymes"/>
</dbReference>
<accession>Q4BZ23</accession>
<dbReference type="GO" id="GO:0046872">
    <property type="term" value="F:metal ion binding"/>
    <property type="evidence" value="ECO:0007669"/>
    <property type="project" value="UniProtKB-KW"/>
</dbReference>
<dbReference type="InterPro" id="IPR037523">
    <property type="entry name" value="VOC_core"/>
</dbReference>
<dbReference type="Pfam" id="PF00903">
    <property type="entry name" value="Glyoxalase"/>
    <property type="match status" value="1"/>
</dbReference>
<dbReference type="AlphaFoldDB" id="Q4BZ23"/>
<dbReference type="InterPro" id="IPR018146">
    <property type="entry name" value="Glyoxalase_1_CS"/>
</dbReference>
<organism evidence="3 4">
    <name type="scientific">Crocosphaera watsonii WH 8501</name>
    <dbReference type="NCBI Taxonomy" id="165597"/>
    <lineage>
        <taxon>Bacteria</taxon>
        <taxon>Bacillati</taxon>
        <taxon>Cyanobacteriota</taxon>
        <taxon>Cyanophyceae</taxon>
        <taxon>Oscillatoriophycideae</taxon>
        <taxon>Chroococcales</taxon>
        <taxon>Aphanothecaceae</taxon>
        <taxon>Crocosphaera</taxon>
    </lineage>
</organism>
<reference evidence="3" key="2">
    <citation type="submission" date="2005-06" db="EMBL/GenBank/DDBJ databases">
        <title>Sequencing of the draft genome and assembly of Crocosphaera watsonii WH 8501.</title>
        <authorList>
            <consortium name="US DOE Joint Genome Institute (JGI-PGF)"/>
            <person name="Copeland A."/>
            <person name="Lucas S."/>
            <person name="Lapidus A."/>
            <person name="Barry K."/>
            <person name="Detter C."/>
            <person name="Glavina T."/>
            <person name="Hammon N."/>
            <person name="Israni S."/>
            <person name="Pitluck S."/>
            <person name="Richardson P."/>
        </authorList>
    </citation>
    <scope>NUCLEOTIDE SEQUENCE [LARGE SCALE GENOMIC DNA]</scope>
    <source>
        <strain evidence="3">WH 8501</strain>
    </source>
</reference>
<sequence>MVYHDITYHDIIIYFFMLVEQNQITTGLNTGTLKRVHHIALNVKDMTVSRHFYGEILGLHELTGDEVPSTLKELVAQGKVANFVTPDGLVLDLFWEPDLFPPNADPKQQFTRANHLAFHIDADLFDHALEVLKNHQVIIDHGPVSRPTGRGIYFYDPDGFIVEIRCDNIS</sequence>
<reference evidence="3" key="1">
    <citation type="submission" date="2004-02" db="EMBL/GenBank/DDBJ databases">
        <authorList>
            <consortium name="DOE Joint Genome Institute"/>
        </authorList>
    </citation>
    <scope>NUCLEOTIDE SEQUENCE [LARGE SCALE GENOMIC DNA]</scope>
    <source>
        <strain evidence="3">WH 8501</strain>
    </source>
</reference>
<comment type="caution">
    <text evidence="3">The sequence shown here is derived from an EMBL/GenBank/DDBJ whole genome shotgun (WGS) entry which is preliminary data.</text>
</comment>
<name>Q4BZ23_CROWT</name>
<gene>
    <name evidence="3" type="ORF">CwatDRAFT_2140</name>
</gene>
<keyword evidence="4" id="KW-1185">Reference proteome</keyword>
<proteinExistence type="predicted"/>
<dbReference type="KEGG" id="cwa:CwatDRAFT_2140"/>
<keyword evidence="1" id="KW-0479">Metal-binding</keyword>
<dbReference type="SUPFAM" id="SSF54593">
    <property type="entry name" value="Glyoxalase/Bleomycin resistance protein/Dihydroxybiphenyl dioxygenase"/>
    <property type="match status" value="1"/>
</dbReference>
<evidence type="ECO:0000313" key="3">
    <source>
        <dbReference type="EMBL" id="EAM49153.1"/>
    </source>
</evidence>
<dbReference type="EMBL" id="AADV02000088">
    <property type="protein sequence ID" value="EAM49153.1"/>
    <property type="molecule type" value="Genomic_DNA"/>
</dbReference>
<dbReference type="PANTHER" id="PTHR36113">
    <property type="entry name" value="LYASE, PUTATIVE-RELATED-RELATED"/>
    <property type="match status" value="1"/>
</dbReference>
<evidence type="ECO:0000259" key="2">
    <source>
        <dbReference type="PROSITE" id="PS51819"/>
    </source>
</evidence>
<dbReference type="CDD" id="cd06587">
    <property type="entry name" value="VOC"/>
    <property type="match status" value="1"/>
</dbReference>
<feature type="domain" description="VOC" evidence="2">
    <location>
        <begin position="35"/>
        <end position="167"/>
    </location>
</feature>